<dbReference type="Proteomes" id="UP000321926">
    <property type="component" value="Unassembled WGS sequence"/>
</dbReference>
<sequence>MKDKYLPSSYLEISVLIFVALCVVFGVTESRVNIEWFEQVYVVEDGFIEWLTVLALVAVSGSMFYRYFRLSNHKPRLFRLTLLLIGVLALFGAGEEISWGQRIFNIESTAFFNAHNSQQETNLHNMVVNGTKINKLVFSKLLMVAILLYLIAFPIAYSQSAALKNFTDKVAGVAVPKLYQVFFFLVFLGLAWLCPSGKRAELIEFSSCTMFLLIFLYPLNNLIYEEKEKRQPAFVPDLKENNTFASCRRGK</sequence>
<dbReference type="OrthoDB" id="7067875at2"/>
<dbReference type="AlphaFoldDB" id="A0A5C8JJ25"/>
<feature type="transmembrane region" description="Helical" evidence="1">
    <location>
        <begin position="47"/>
        <end position="65"/>
    </location>
</feature>
<dbReference type="EMBL" id="VRTY01000062">
    <property type="protein sequence ID" value="TXK37331.1"/>
    <property type="molecule type" value="Genomic_DNA"/>
</dbReference>
<gene>
    <name evidence="2" type="ORF">FVR03_15605</name>
</gene>
<feature type="transmembrane region" description="Helical" evidence="1">
    <location>
        <begin position="9"/>
        <end position="27"/>
    </location>
</feature>
<dbReference type="RefSeq" id="WP_147922694.1">
    <property type="nucleotide sequence ID" value="NZ_VRTY01000062.1"/>
</dbReference>
<feature type="transmembrane region" description="Helical" evidence="1">
    <location>
        <begin position="202"/>
        <end position="220"/>
    </location>
</feature>
<keyword evidence="1" id="KW-1133">Transmembrane helix</keyword>
<organism evidence="2 3">
    <name type="scientific">Pontibacter qinzhouensis</name>
    <dbReference type="NCBI Taxonomy" id="2603253"/>
    <lineage>
        <taxon>Bacteria</taxon>
        <taxon>Pseudomonadati</taxon>
        <taxon>Bacteroidota</taxon>
        <taxon>Cytophagia</taxon>
        <taxon>Cytophagales</taxon>
        <taxon>Hymenobacteraceae</taxon>
        <taxon>Pontibacter</taxon>
    </lineage>
</organism>
<keyword evidence="1" id="KW-0812">Transmembrane</keyword>
<protein>
    <submittedName>
        <fullName evidence="2">Uncharacterized protein</fullName>
    </submittedName>
</protein>
<evidence type="ECO:0000256" key="1">
    <source>
        <dbReference type="SAM" id="Phobius"/>
    </source>
</evidence>
<comment type="caution">
    <text evidence="2">The sequence shown here is derived from an EMBL/GenBank/DDBJ whole genome shotgun (WGS) entry which is preliminary data.</text>
</comment>
<evidence type="ECO:0000313" key="2">
    <source>
        <dbReference type="EMBL" id="TXK37331.1"/>
    </source>
</evidence>
<keyword evidence="3" id="KW-1185">Reference proteome</keyword>
<feature type="transmembrane region" description="Helical" evidence="1">
    <location>
        <begin position="77"/>
        <end position="94"/>
    </location>
</feature>
<feature type="transmembrane region" description="Helical" evidence="1">
    <location>
        <begin position="136"/>
        <end position="157"/>
    </location>
</feature>
<name>A0A5C8JJ25_9BACT</name>
<reference evidence="2 3" key="1">
    <citation type="submission" date="2019-08" db="EMBL/GenBank/DDBJ databases">
        <authorList>
            <person name="Shi S."/>
        </authorList>
    </citation>
    <scope>NUCLEOTIDE SEQUENCE [LARGE SCALE GENOMIC DNA]</scope>
    <source>
        <strain evidence="2 3">GY10130</strain>
    </source>
</reference>
<proteinExistence type="predicted"/>
<keyword evidence="1" id="KW-0472">Membrane</keyword>
<evidence type="ECO:0000313" key="3">
    <source>
        <dbReference type="Proteomes" id="UP000321926"/>
    </source>
</evidence>
<feature type="transmembrane region" description="Helical" evidence="1">
    <location>
        <begin position="178"/>
        <end position="196"/>
    </location>
</feature>
<accession>A0A5C8JJ25</accession>